<evidence type="ECO:0000256" key="10">
    <source>
        <dbReference type="SAM" id="SignalP"/>
    </source>
</evidence>
<dbReference type="SUPFAM" id="SSF52096">
    <property type="entry name" value="ClpP/crotonase"/>
    <property type="match status" value="1"/>
</dbReference>
<dbReference type="Gene3D" id="3.90.226.10">
    <property type="entry name" value="2-enoyl-CoA Hydratase, Chain A, domain 1"/>
    <property type="match status" value="1"/>
</dbReference>
<dbReference type="GO" id="GO:0008236">
    <property type="term" value="F:serine-type peptidase activity"/>
    <property type="evidence" value="ECO:0007669"/>
    <property type="project" value="UniProtKB-UniRule"/>
</dbReference>
<sequence>MLTVQKSILVCLSWLLFQTYGTAQAQGTRLLRQPTISATQIAFEYGGDIWVTPKSGGDARRITSTPATEENPHFSPDGQWLAFSSNRSGTAQVYIVSAQGGSPTRLTWYPAASYPRGWTSDGKQVLYASSRETAPTGYNRMWTVSVNGGPSALLPAPWGFDGRYAPDGTKLIVDRVSRWDSEWRHYRGGQNTPLQVLDLKTLAEQSIPTEGSIDIHPIWLNDEIYFLSDRDFIMNVWAYNPATSAVRQVTKLTNGDIKWLEGNGNELVYEHNGYLHLLDPKTGKSNQLAISVIGDFPWTETHSEAVTKSASNASLSPTGKRILLEARGDIFTVPVENGDPRNLTRSSGAADRRPVWSPDGKSIAWFSDKDGQGYALYVADQEGVKEAKKISIGESKLGWNPTWSPNGKFIAFTDNAVRVKILDLSTSAIMTIDTGGSNLDRDNMGLTWAPDSKWLAYAKSASNNFRSIMVWSADSKKTRPLSDPMADAMSPAWDLNGRYLYFLASTNTALGSGWANTSSQQAKPTFGAYITLLRQDEPNPFPLKTDEEPDSTSKPALLSQSIETGKPKTPKKPAAKDSTALKAKDVRIDWKYLDRRIIAMPIPVGSYDALLAGPKGTLLISTGKSLSKYTVADKKLDDLVKAGSDYAVSANGEKLLFKAGTNWRVVSTTKPPSTTEGTVAMNLQMELNRLDEWKQIFTEAWRYQRDYFYDRNMHGRDWQAVWNDYSPLIPYIRHRADLTYLLDQLGGETSVGHSFVFGGNYPDLDTSRVGVLGADLIALEGRWKIKRIYTTESWNPGLVAPLAQPNLKVEEGHYILAVNGQPLTADKDPYELLNGTANLQTILTVNTKPTPEGAWTIRVQPTTRENALRQLAWIEDNRRKVDELSKGKLGYVWVPNTSGAGFNSFNRYYFAQQDKEGAVIDERFNGGGLLDDYMVDLMVRRLRASITNEVPAGKAMRLPAGILGPKVLLVNELAGSGGDFFPWIFRQQKVGPLIGTRTWGGLVKSSVHYSFVDGGSMTAPDNAIFDPMAKKWVAENTGVSPDIEQKISAIAVSKGQDLQLEKAVDEALKLLQKEPWPSVVNPPYSTPAKKP</sequence>
<dbReference type="Pfam" id="PF26550">
    <property type="entry name" value="Tricorn_2nd"/>
    <property type="match status" value="1"/>
</dbReference>
<dbReference type="SUPFAM" id="SSF69304">
    <property type="entry name" value="Tricorn protease N-terminal domain"/>
    <property type="match status" value="1"/>
</dbReference>
<proteinExistence type="inferred from homology"/>
<dbReference type="Pfam" id="PF14685">
    <property type="entry name" value="PDZ_Tricorn"/>
    <property type="match status" value="1"/>
</dbReference>
<keyword evidence="13" id="KW-1185">Reference proteome</keyword>
<dbReference type="PIRSF" id="PIRSF036421">
    <property type="entry name" value="Tricorn_protease"/>
    <property type="match status" value="1"/>
</dbReference>
<evidence type="ECO:0000259" key="11">
    <source>
        <dbReference type="SMART" id="SM00245"/>
    </source>
</evidence>
<dbReference type="Pfam" id="PF14684">
    <property type="entry name" value="Tricorn_C1"/>
    <property type="match status" value="1"/>
</dbReference>
<dbReference type="InterPro" id="IPR028204">
    <property type="entry name" value="Tricorn_C1"/>
</dbReference>
<dbReference type="GO" id="GO:0006508">
    <property type="term" value="P:proteolysis"/>
    <property type="evidence" value="ECO:0007669"/>
    <property type="project" value="UniProtKB-UniRule"/>
</dbReference>
<dbReference type="AlphaFoldDB" id="A0A7K1S5M5"/>
<keyword evidence="4 7" id="KW-0645">Protease</keyword>
<feature type="active site" description="Charge relay system" evidence="8">
    <location>
        <position position="753"/>
    </location>
</feature>
<feature type="signal peptide" evidence="10">
    <location>
        <begin position="1"/>
        <end position="25"/>
    </location>
</feature>
<dbReference type="InterPro" id="IPR036034">
    <property type="entry name" value="PDZ_sf"/>
</dbReference>
<feature type="region of interest" description="Disordered" evidence="9">
    <location>
        <begin position="538"/>
        <end position="578"/>
    </location>
</feature>
<dbReference type="EC" id="3.4.21.-" evidence="7"/>
<dbReference type="RefSeq" id="WP_157583112.1">
    <property type="nucleotide sequence ID" value="NZ_WPIN01000001.1"/>
</dbReference>
<dbReference type="Gene3D" id="3.30.750.44">
    <property type="match status" value="1"/>
</dbReference>
<dbReference type="InterPro" id="IPR029414">
    <property type="entry name" value="Tricorn_PDZ"/>
</dbReference>
<dbReference type="Gene3D" id="2.130.10.10">
    <property type="entry name" value="YVTN repeat-like/Quinoprotein amine dehydrogenase"/>
    <property type="match status" value="1"/>
</dbReference>
<organism evidence="12 13">
    <name type="scientific">Spirosoma arboris</name>
    <dbReference type="NCBI Taxonomy" id="2682092"/>
    <lineage>
        <taxon>Bacteria</taxon>
        <taxon>Pseudomonadati</taxon>
        <taxon>Bacteroidota</taxon>
        <taxon>Cytophagia</taxon>
        <taxon>Cytophagales</taxon>
        <taxon>Cytophagaceae</taxon>
        <taxon>Spirosoma</taxon>
    </lineage>
</organism>
<dbReference type="InterPro" id="IPR005151">
    <property type="entry name" value="Tail-specific_protease"/>
</dbReference>
<evidence type="ECO:0000256" key="1">
    <source>
        <dbReference type="ARBA" id="ARBA00004496"/>
    </source>
</evidence>
<dbReference type="InterPro" id="IPR012393">
    <property type="entry name" value="Tricorn_protease"/>
</dbReference>
<keyword evidence="3 7" id="KW-0963">Cytoplasm</keyword>
<name>A0A7K1S5M5_9BACT</name>
<evidence type="ECO:0000256" key="7">
    <source>
        <dbReference type="PIRNR" id="PIRNR036421"/>
    </source>
</evidence>
<comment type="caution">
    <text evidence="12">The sequence shown here is derived from an EMBL/GenBank/DDBJ whole genome shotgun (WGS) entry which is preliminary data.</text>
</comment>
<dbReference type="PANTHER" id="PTHR43253:SF1">
    <property type="entry name" value="TRICORN PROTEASE HOMOLOG 2-RELATED"/>
    <property type="match status" value="1"/>
</dbReference>
<feature type="chain" id="PRO_5029818935" description="Tricorn protease homolog" evidence="10">
    <location>
        <begin position="26"/>
        <end position="1091"/>
    </location>
</feature>
<feature type="active site" description="Charge relay system" evidence="8">
    <location>
        <position position="1035"/>
    </location>
</feature>
<evidence type="ECO:0000313" key="12">
    <source>
        <dbReference type="EMBL" id="MVM29030.1"/>
    </source>
</evidence>
<comment type="similarity">
    <text evidence="2 7">Belongs to the peptidase S41B family.</text>
</comment>
<evidence type="ECO:0000256" key="6">
    <source>
        <dbReference type="ARBA" id="ARBA00022825"/>
    </source>
</evidence>
<dbReference type="InterPro" id="IPR015943">
    <property type="entry name" value="WD40/YVTN_repeat-like_dom_sf"/>
</dbReference>
<evidence type="ECO:0000256" key="2">
    <source>
        <dbReference type="ARBA" id="ARBA00008524"/>
    </source>
</evidence>
<feature type="compositionally biased region" description="Polar residues" evidence="9">
    <location>
        <begin position="552"/>
        <end position="563"/>
    </location>
</feature>
<dbReference type="EMBL" id="WPIN01000001">
    <property type="protein sequence ID" value="MVM29030.1"/>
    <property type="molecule type" value="Genomic_DNA"/>
</dbReference>
<feature type="domain" description="Tail specific protease" evidence="11">
    <location>
        <begin position="852"/>
        <end position="1046"/>
    </location>
</feature>
<dbReference type="Proteomes" id="UP000436006">
    <property type="component" value="Unassembled WGS sequence"/>
</dbReference>
<dbReference type="Pfam" id="PF03572">
    <property type="entry name" value="Peptidase_S41"/>
    <property type="match status" value="1"/>
</dbReference>
<dbReference type="Gene3D" id="2.120.10.60">
    <property type="entry name" value="Tricorn protease N-terminal domain"/>
    <property type="match status" value="1"/>
</dbReference>
<accession>A0A7K1S5M5</accession>
<dbReference type="InterPro" id="IPR029045">
    <property type="entry name" value="ClpP/crotonase-like_dom_sf"/>
</dbReference>
<evidence type="ECO:0000313" key="13">
    <source>
        <dbReference type="Proteomes" id="UP000436006"/>
    </source>
</evidence>
<keyword evidence="5 7" id="KW-0378">Hydrolase</keyword>
<dbReference type="PANTHER" id="PTHR43253">
    <property type="entry name" value="TRICORN PROTEASE HOMOLOG 2-RELATED"/>
    <property type="match status" value="1"/>
</dbReference>
<dbReference type="SUPFAM" id="SSF50156">
    <property type="entry name" value="PDZ domain-like"/>
    <property type="match status" value="1"/>
</dbReference>
<dbReference type="GO" id="GO:0005737">
    <property type="term" value="C:cytoplasm"/>
    <property type="evidence" value="ECO:0007669"/>
    <property type="project" value="UniProtKB-SubCell"/>
</dbReference>
<comment type="subcellular location">
    <subcellularLocation>
        <location evidence="1 7">Cytoplasm</location>
    </subcellularLocation>
</comment>
<dbReference type="CDD" id="cd07562">
    <property type="entry name" value="Peptidase_S41_TRI"/>
    <property type="match status" value="1"/>
</dbReference>
<comment type="function">
    <text evidence="7">Degrades oligopeptides.</text>
</comment>
<dbReference type="Pfam" id="PF26549">
    <property type="entry name" value="Tricorn_N"/>
    <property type="match status" value="1"/>
</dbReference>
<protein>
    <recommendedName>
        <fullName evidence="7">Tricorn protease homolog</fullName>
        <ecNumber evidence="7">3.4.21.-</ecNumber>
    </recommendedName>
</protein>
<evidence type="ECO:0000256" key="9">
    <source>
        <dbReference type="SAM" id="MobiDB-lite"/>
    </source>
</evidence>
<evidence type="ECO:0000256" key="3">
    <source>
        <dbReference type="ARBA" id="ARBA00022490"/>
    </source>
</evidence>
<dbReference type="SMART" id="SM00245">
    <property type="entry name" value="TSPc"/>
    <property type="match status" value="1"/>
</dbReference>
<dbReference type="SUPFAM" id="SSF82171">
    <property type="entry name" value="DPP6 N-terminal domain-like"/>
    <property type="match status" value="1"/>
</dbReference>
<reference evidence="12 13" key="1">
    <citation type="submission" date="2019-12" db="EMBL/GenBank/DDBJ databases">
        <title>Spirosoma sp. HMF4905 genome sequencing and assembly.</title>
        <authorList>
            <person name="Kang H."/>
            <person name="Cha I."/>
            <person name="Kim H."/>
            <person name="Joh K."/>
        </authorList>
    </citation>
    <scope>NUCLEOTIDE SEQUENCE [LARGE SCALE GENOMIC DNA]</scope>
    <source>
        <strain evidence="12 13">HMF4905</strain>
    </source>
</reference>
<evidence type="ECO:0000256" key="4">
    <source>
        <dbReference type="ARBA" id="ARBA00022670"/>
    </source>
</evidence>
<evidence type="ECO:0000256" key="8">
    <source>
        <dbReference type="PIRSR" id="PIRSR036421-1"/>
    </source>
</evidence>
<gene>
    <name evidence="12" type="ORF">GO755_03215</name>
</gene>
<keyword evidence="6 7" id="KW-0720">Serine protease</keyword>
<feature type="active site" description="Nucleophile" evidence="8">
    <location>
        <position position="976"/>
    </location>
</feature>
<keyword evidence="10" id="KW-0732">Signal</keyword>
<evidence type="ECO:0000256" key="5">
    <source>
        <dbReference type="ARBA" id="ARBA00022801"/>
    </source>
</evidence>
<dbReference type="Gene3D" id="2.30.42.10">
    <property type="match status" value="1"/>
</dbReference>